<evidence type="ECO:0000313" key="1">
    <source>
        <dbReference type="EMBL" id="ALP94274.1"/>
    </source>
</evidence>
<gene>
    <name evidence="1" type="ORF">IB211_01883</name>
</gene>
<keyword evidence="2" id="KW-1185">Reference proteome</keyword>
<dbReference type="KEGG" id="ibu:IB211_01883"/>
<organism evidence="1 2">
    <name type="scientific">Intestinimonas butyriciproducens</name>
    <dbReference type="NCBI Taxonomy" id="1297617"/>
    <lineage>
        <taxon>Bacteria</taxon>
        <taxon>Bacillati</taxon>
        <taxon>Bacillota</taxon>
        <taxon>Clostridia</taxon>
        <taxon>Eubacteriales</taxon>
        <taxon>Intestinimonas</taxon>
    </lineage>
</organism>
<reference evidence="1 2" key="1">
    <citation type="journal article" date="2015" name="Nat. Commun.">
        <title>Production of butyrate from lysine and the Amadori product fructoselysine by a human gut commensal.</title>
        <authorList>
            <person name="Bui T.P."/>
            <person name="Ritari J."/>
            <person name="Boeren S."/>
            <person name="de Waard P."/>
            <person name="Plugge C.M."/>
            <person name="de Vos W.M."/>
        </authorList>
    </citation>
    <scope>NUCLEOTIDE SEQUENCE [LARGE SCALE GENOMIC DNA]</scope>
    <source>
        <strain evidence="1 2">AF211</strain>
    </source>
</reference>
<dbReference type="STRING" id="1297617.IB211_01883"/>
<dbReference type="Proteomes" id="UP000064844">
    <property type="component" value="Chromosome"/>
</dbReference>
<sequence length="40" mass="4250">MAGKCGGVMFNPAAPSFSLFIKFSKKPEIAALTGIRQYTA</sequence>
<proteinExistence type="predicted"/>
<evidence type="ECO:0000313" key="2">
    <source>
        <dbReference type="Proteomes" id="UP000064844"/>
    </source>
</evidence>
<reference evidence="2" key="2">
    <citation type="submission" date="2015-04" db="EMBL/GenBank/DDBJ databases">
        <title>A butyrogenic pathway from the amino acid lysine in a human gut commensal.</title>
        <authorList>
            <person name="de Vos W.M."/>
            <person name="Bui N.T.P."/>
            <person name="Plugge C.M."/>
            <person name="Ritari J."/>
        </authorList>
    </citation>
    <scope>NUCLEOTIDE SEQUENCE [LARGE SCALE GENOMIC DNA]</scope>
    <source>
        <strain evidence="2">AF211</strain>
    </source>
</reference>
<name>A0A0S2W4V3_9FIRM</name>
<accession>A0A0S2W4V3</accession>
<dbReference type="AlphaFoldDB" id="A0A0S2W4V3"/>
<protein>
    <submittedName>
        <fullName evidence="1">Uncharacterized protein</fullName>
    </submittedName>
</protein>
<dbReference type="EMBL" id="CP011307">
    <property type="protein sequence ID" value="ALP94274.1"/>
    <property type="molecule type" value="Genomic_DNA"/>
</dbReference>